<dbReference type="RefSeq" id="WP_188948653.1">
    <property type="nucleotide sequence ID" value="NZ_BMPH01000008.1"/>
</dbReference>
<evidence type="ECO:0000256" key="1">
    <source>
        <dbReference type="SAM" id="MobiDB-lite"/>
    </source>
</evidence>
<organism evidence="2 3">
    <name type="scientific">Glutamicibacter protophormiae</name>
    <name type="common">Brevibacterium protophormiae</name>
    <dbReference type="NCBI Taxonomy" id="37930"/>
    <lineage>
        <taxon>Bacteria</taxon>
        <taxon>Bacillati</taxon>
        <taxon>Actinomycetota</taxon>
        <taxon>Actinomycetes</taxon>
        <taxon>Micrococcales</taxon>
        <taxon>Micrococcaceae</taxon>
        <taxon>Glutamicibacter</taxon>
    </lineage>
</organism>
<name>A0ABS4XRX7_GLUPR</name>
<accession>A0ABS4XRX7</accession>
<dbReference type="Proteomes" id="UP001195422">
    <property type="component" value="Unassembled WGS sequence"/>
</dbReference>
<sequence>MTLVISDLAAATSAYLHDDVKFRIGDVTGNLNPGEIGSLTLRWTNAAAPTGVRLSNVVLHVTVAPDSVAKLRVPGGAAINPRTEFDVNSPRPAANSLVDELFVFFSSTAVVGAGLDSTLDVGESQELELEFEALARGTAAFSGHLHAELAFADLFPRGAGPPGPGRPRSASAPGEAKALPLGRAAGPWRVRRRGS</sequence>
<proteinExistence type="predicted"/>
<comment type="caution">
    <text evidence="2">The sequence shown here is derived from an EMBL/GenBank/DDBJ whole genome shotgun (WGS) entry which is preliminary data.</text>
</comment>
<reference evidence="2 3" key="1">
    <citation type="submission" date="2021-03" db="EMBL/GenBank/DDBJ databases">
        <title>Sequencing the genomes of 1000 actinobacteria strains.</title>
        <authorList>
            <person name="Klenk H.-P."/>
        </authorList>
    </citation>
    <scope>NUCLEOTIDE SEQUENCE [LARGE SCALE GENOMIC DNA]</scope>
    <source>
        <strain evidence="2 3">DSM 20168</strain>
    </source>
</reference>
<evidence type="ECO:0000313" key="3">
    <source>
        <dbReference type="Proteomes" id="UP001195422"/>
    </source>
</evidence>
<evidence type="ECO:0000313" key="2">
    <source>
        <dbReference type="EMBL" id="MBP2399256.1"/>
    </source>
</evidence>
<evidence type="ECO:0008006" key="4">
    <source>
        <dbReference type="Google" id="ProtNLM"/>
    </source>
</evidence>
<protein>
    <recommendedName>
        <fullName evidence="4">Cohesin domain-containing protein</fullName>
    </recommendedName>
</protein>
<gene>
    <name evidence="2" type="ORF">JOF39_002337</name>
</gene>
<dbReference type="EMBL" id="JAGIOJ010000001">
    <property type="protein sequence ID" value="MBP2399256.1"/>
    <property type="molecule type" value="Genomic_DNA"/>
</dbReference>
<keyword evidence="3" id="KW-1185">Reference proteome</keyword>
<feature type="region of interest" description="Disordered" evidence="1">
    <location>
        <begin position="156"/>
        <end position="195"/>
    </location>
</feature>